<feature type="region of interest" description="Disordered" evidence="1">
    <location>
        <begin position="130"/>
        <end position="158"/>
    </location>
</feature>
<evidence type="ECO:0000313" key="3">
    <source>
        <dbReference type="Proteomes" id="UP000000634"/>
    </source>
</evidence>
<evidence type="ECO:0000256" key="1">
    <source>
        <dbReference type="SAM" id="MobiDB-lite"/>
    </source>
</evidence>
<accession>D2IZ37</accession>
<gene>
    <name evidence="2" type="primary">gp54</name>
</gene>
<protein>
    <submittedName>
        <fullName evidence="2">Uncharacterized protein gp54</fullName>
    </submittedName>
</protein>
<dbReference type="Pfam" id="PF12363">
    <property type="entry name" value="Phage_TAC_12"/>
    <property type="match status" value="1"/>
</dbReference>
<sequence>MSFTVGLKGKQLEIKFNYGMLFKANKKLGTKDAQGNSQNDGAGVLFVKVLEEDDDALFDIIKLASKDKVTDEDIAKSVQDFVETFEDEEEGYSMVFETLKQEMLDSGFFVKKLKKYISNLEKAADYLKSQQPTEEIQNPEQQAKAVKDLADRIKKEIS</sequence>
<feature type="compositionally biased region" description="Polar residues" evidence="1">
    <location>
        <begin position="130"/>
        <end position="141"/>
    </location>
</feature>
<organism evidence="2 3">
    <name type="scientific">Enterococcus phage phiFL1B</name>
    <dbReference type="NCBI Taxonomy" id="673833"/>
    <lineage>
        <taxon>Viruses</taxon>
        <taxon>Duplodnaviria</taxon>
        <taxon>Heunggongvirae</taxon>
        <taxon>Uroviricota</taxon>
        <taxon>Caudoviricetes</taxon>
        <taxon>Phifelvirus</taxon>
        <taxon>Phifelvirus FL1</taxon>
    </lineage>
</organism>
<feature type="compositionally biased region" description="Basic and acidic residues" evidence="1">
    <location>
        <begin position="145"/>
        <end position="158"/>
    </location>
</feature>
<evidence type="ECO:0000313" key="2">
    <source>
        <dbReference type="EMBL" id="ACZ63814.1"/>
    </source>
</evidence>
<dbReference type="Proteomes" id="UP000000634">
    <property type="component" value="Segment"/>
</dbReference>
<proteinExistence type="predicted"/>
<dbReference type="EMBL" id="GQ478082">
    <property type="protein sequence ID" value="ACZ63814.1"/>
    <property type="molecule type" value="Genomic_DNA"/>
</dbReference>
<name>D2IZ37_9CAUD</name>
<dbReference type="InterPro" id="IPR024410">
    <property type="entry name" value="Phage_TAC_12"/>
</dbReference>
<reference evidence="2 3" key="1">
    <citation type="journal article" date="2010" name="J. Bacteriol.">
        <title>Comparative genomics and transduction potential of Enterococcus faecalis temperate bacteriophages.</title>
        <authorList>
            <person name="Yasmin A."/>
            <person name="Kenny J.G."/>
            <person name="Shankar J."/>
            <person name="Darby A.C."/>
            <person name="Hall N."/>
            <person name="Edwards C."/>
            <person name="Horsburgh M.J."/>
        </authorList>
    </citation>
    <scope>NUCLEOTIDE SEQUENCE</scope>
    <source>
        <strain evidence="2">PhiFL1B</strain>
    </source>
</reference>